<protein>
    <submittedName>
        <fullName evidence="2">Uncharacterized protein</fullName>
    </submittedName>
</protein>
<sequence length="168" mass="19068">MVFYLTEREMQEREIDDGRNVTARNHVRIVAPVPMTVAWTCFGTAWDIENTLTVLYATYSHIEKLFVVIPMPPPSLPPDPLNDEGEENRGEGGTRTRSRVFMPAPKEQNLVYQEGLCDVEPVPLLTEDHQIRLWDEEDLAYNGFRAEMLFVPIWCGKDSAGLAGVGRC</sequence>
<dbReference type="AlphaFoldDB" id="A0AAW0QQE4"/>
<comment type="caution">
    <text evidence="2">The sequence shown here is derived from an EMBL/GenBank/DDBJ whole genome shotgun (WGS) entry which is preliminary data.</text>
</comment>
<keyword evidence="3" id="KW-1185">Reference proteome</keyword>
<name>A0AAW0QQE4_9PEZI</name>
<accession>A0AAW0QQE4</accession>
<evidence type="ECO:0000313" key="3">
    <source>
        <dbReference type="Proteomes" id="UP001392437"/>
    </source>
</evidence>
<feature type="region of interest" description="Disordered" evidence="1">
    <location>
        <begin position="76"/>
        <end position="97"/>
    </location>
</feature>
<reference evidence="2 3" key="1">
    <citation type="submission" date="2023-01" db="EMBL/GenBank/DDBJ databases">
        <title>Analysis of 21 Apiospora genomes using comparative genomics revels a genus with tremendous synthesis potential of carbohydrate active enzymes and secondary metabolites.</title>
        <authorList>
            <person name="Sorensen T."/>
        </authorList>
    </citation>
    <scope>NUCLEOTIDE SEQUENCE [LARGE SCALE GENOMIC DNA]</scope>
    <source>
        <strain evidence="2 3">CBS 117206</strain>
    </source>
</reference>
<organism evidence="2 3">
    <name type="scientific">Apiospora kogelbergensis</name>
    <dbReference type="NCBI Taxonomy" id="1337665"/>
    <lineage>
        <taxon>Eukaryota</taxon>
        <taxon>Fungi</taxon>
        <taxon>Dikarya</taxon>
        <taxon>Ascomycota</taxon>
        <taxon>Pezizomycotina</taxon>
        <taxon>Sordariomycetes</taxon>
        <taxon>Xylariomycetidae</taxon>
        <taxon>Amphisphaeriales</taxon>
        <taxon>Apiosporaceae</taxon>
        <taxon>Apiospora</taxon>
    </lineage>
</organism>
<dbReference type="EMBL" id="JAQQWP010000006">
    <property type="protein sequence ID" value="KAK8113972.1"/>
    <property type="molecule type" value="Genomic_DNA"/>
</dbReference>
<evidence type="ECO:0000313" key="2">
    <source>
        <dbReference type="EMBL" id="KAK8113972.1"/>
    </source>
</evidence>
<dbReference type="Proteomes" id="UP001392437">
    <property type="component" value="Unassembled WGS sequence"/>
</dbReference>
<gene>
    <name evidence="2" type="ORF">PG999_006041</name>
</gene>
<evidence type="ECO:0000256" key="1">
    <source>
        <dbReference type="SAM" id="MobiDB-lite"/>
    </source>
</evidence>
<proteinExistence type="predicted"/>